<feature type="binding site" evidence="9">
    <location>
        <position position="246"/>
    </location>
    <ligand>
        <name>substrate</name>
    </ligand>
</feature>
<proteinExistence type="inferred from homology"/>
<comment type="subcellular location">
    <subcellularLocation>
        <location evidence="9">Cytoplasm</location>
    </subcellularLocation>
</comment>
<comment type="caution">
    <text evidence="9">Lacks conserved residue(s) required for the propagation of feature annotation.</text>
</comment>
<dbReference type="PRINTS" id="PR00990">
    <property type="entry name" value="RIBOKINASE"/>
</dbReference>
<keyword evidence="9" id="KW-0963">Cytoplasm</keyword>
<evidence type="ECO:0000256" key="9">
    <source>
        <dbReference type="HAMAP-Rule" id="MF_01987"/>
    </source>
</evidence>
<dbReference type="CDD" id="cd01174">
    <property type="entry name" value="ribokinase"/>
    <property type="match status" value="1"/>
</dbReference>
<protein>
    <recommendedName>
        <fullName evidence="9">Ribokinase</fullName>
        <shortName evidence="9">RK</shortName>
        <ecNumber evidence="9">2.7.1.15</ecNumber>
    </recommendedName>
</protein>
<dbReference type="EMBL" id="PYGE01000003">
    <property type="protein sequence ID" value="PSL06139.1"/>
    <property type="molecule type" value="Genomic_DNA"/>
</dbReference>
<sequence length="300" mass="29724">MSTGGIAVLGSANMDLVVTVDRAPGRGETVTGRTFTTVPGGKGANQALAAARAGAAVRFLGAVGDDDFGRTVSTILRADGIDVSGLVTSAEPTGTAHITVDGDGDNSIVVVPGANGSLAALTPEHRAGIEAADLLLLQLELPLPLVAEAAAHARAAGVRTVLTPAPAVPLPSGLLGDVDVLVPNEHEAALLAHTGDPVAAGHRLAAECGDVVVTLGSQGAVHIRGGDERRVPAFAVPAVDTTAAGDTFVGVLAASLAEQLPWEAAMRRAGAAAALSVQRFGASSSMPARGEIDAFLATGG</sequence>
<comment type="subunit">
    <text evidence="9">Homodimer.</text>
</comment>
<feature type="binding site" evidence="9">
    <location>
        <begin position="13"/>
        <end position="15"/>
    </location>
    <ligand>
        <name>substrate</name>
    </ligand>
</feature>
<evidence type="ECO:0000256" key="2">
    <source>
        <dbReference type="ARBA" id="ARBA00022723"/>
    </source>
</evidence>
<dbReference type="SUPFAM" id="SSF53613">
    <property type="entry name" value="Ribokinase-like"/>
    <property type="match status" value="1"/>
</dbReference>
<evidence type="ECO:0000313" key="12">
    <source>
        <dbReference type="Proteomes" id="UP000243528"/>
    </source>
</evidence>
<dbReference type="PANTHER" id="PTHR10584:SF166">
    <property type="entry name" value="RIBOKINASE"/>
    <property type="match status" value="1"/>
</dbReference>
<evidence type="ECO:0000259" key="10">
    <source>
        <dbReference type="Pfam" id="PF00294"/>
    </source>
</evidence>
<feature type="binding site" evidence="9">
    <location>
        <position position="140"/>
    </location>
    <ligand>
        <name>substrate</name>
    </ligand>
</feature>
<dbReference type="GO" id="GO:0004747">
    <property type="term" value="F:ribokinase activity"/>
    <property type="evidence" value="ECO:0007669"/>
    <property type="project" value="UniProtKB-UniRule"/>
</dbReference>
<keyword evidence="4 9" id="KW-0418">Kinase</keyword>
<dbReference type="AlphaFoldDB" id="A0A2P8E9J3"/>
<keyword evidence="2 9" id="KW-0479">Metal-binding</keyword>
<comment type="caution">
    <text evidence="11">The sequence shown here is derived from an EMBL/GenBank/DDBJ whole genome shotgun (WGS) entry which is preliminary data.</text>
</comment>
<dbReference type="GO" id="GO:0046872">
    <property type="term" value="F:metal ion binding"/>
    <property type="evidence" value="ECO:0007669"/>
    <property type="project" value="UniProtKB-KW"/>
</dbReference>
<feature type="binding site" evidence="9">
    <location>
        <position position="285"/>
    </location>
    <ligand>
        <name>K(+)</name>
        <dbReference type="ChEBI" id="CHEBI:29103"/>
    </ligand>
</feature>
<evidence type="ECO:0000256" key="7">
    <source>
        <dbReference type="ARBA" id="ARBA00022958"/>
    </source>
</evidence>
<feature type="binding site" evidence="9">
    <location>
        <begin position="245"/>
        <end position="246"/>
    </location>
    <ligand>
        <name>ATP</name>
        <dbReference type="ChEBI" id="CHEBI:30616"/>
    </ligand>
</feature>
<dbReference type="InterPro" id="IPR011611">
    <property type="entry name" value="PfkB_dom"/>
</dbReference>
<comment type="similarity">
    <text evidence="9">Belongs to the carbohydrate kinase PfkB family. Ribokinase subfamily.</text>
</comment>
<feature type="binding site" evidence="9">
    <location>
        <position position="242"/>
    </location>
    <ligand>
        <name>K(+)</name>
        <dbReference type="ChEBI" id="CHEBI:29103"/>
    </ligand>
</feature>
<dbReference type="InterPro" id="IPR002139">
    <property type="entry name" value="Ribo/fructo_kinase"/>
</dbReference>
<feature type="domain" description="Carbohydrate kinase PfkB" evidence="10">
    <location>
        <begin position="6"/>
        <end position="288"/>
    </location>
</feature>
<comment type="activity regulation">
    <text evidence="9">Activated by a monovalent cation that binds near, but not in, the active site. The most likely occupant of the site in vivo is potassium. Ion binding induces a conformational change that may alter substrate affinity.</text>
</comment>
<dbReference type="Pfam" id="PF00294">
    <property type="entry name" value="PfkB"/>
    <property type="match status" value="1"/>
</dbReference>
<dbReference type="InterPro" id="IPR029056">
    <property type="entry name" value="Ribokinase-like"/>
</dbReference>
<dbReference type="GO" id="GO:0005524">
    <property type="term" value="F:ATP binding"/>
    <property type="evidence" value="ECO:0007669"/>
    <property type="project" value="UniProtKB-UniRule"/>
</dbReference>
<evidence type="ECO:0000256" key="3">
    <source>
        <dbReference type="ARBA" id="ARBA00022741"/>
    </source>
</evidence>
<keyword evidence="3 9" id="KW-0547">Nucleotide-binding</keyword>
<dbReference type="RefSeq" id="WP_106536338.1">
    <property type="nucleotide sequence ID" value="NZ_ML142903.1"/>
</dbReference>
<dbReference type="Gene3D" id="3.40.1190.20">
    <property type="match status" value="1"/>
</dbReference>
<keyword evidence="12" id="KW-1185">Reference proteome</keyword>
<keyword evidence="7 9" id="KW-0630">Potassium</keyword>
<accession>A0A2P8E9J3</accession>
<evidence type="ECO:0000313" key="11">
    <source>
        <dbReference type="EMBL" id="PSL06139.1"/>
    </source>
</evidence>
<dbReference type="Proteomes" id="UP000243528">
    <property type="component" value="Unassembled WGS sequence"/>
</dbReference>
<keyword evidence="5 9" id="KW-0067">ATP-binding</keyword>
<dbReference type="HAMAP" id="MF_01987">
    <property type="entry name" value="Ribokinase"/>
    <property type="match status" value="1"/>
</dbReference>
<reference evidence="11 12" key="1">
    <citation type="submission" date="2018-03" db="EMBL/GenBank/DDBJ databases">
        <title>Genomic Encyclopedia of Archaeal and Bacterial Type Strains, Phase II (KMG-II): from individual species to whole genera.</title>
        <authorList>
            <person name="Goeker M."/>
        </authorList>
    </citation>
    <scope>NUCLEOTIDE SEQUENCE [LARGE SCALE GENOMIC DNA]</scope>
    <source>
        <strain evidence="11 12">DSM 45211</strain>
    </source>
</reference>
<feature type="binding site" evidence="9">
    <location>
        <begin position="214"/>
        <end position="219"/>
    </location>
    <ligand>
        <name>ATP</name>
        <dbReference type="ChEBI" id="CHEBI:30616"/>
    </ligand>
</feature>
<dbReference type="OrthoDB" id="9775849at2"/>
<feature type="binding site" evidence="9">
    <location>
        <position position="276"/>
    </location>
    <ligand>
        <name>K(+)</name>
        <dbReference type="ChEBI" id="CHEBI:29103"/>
    </ligand>
</feature>
<name>A0A2P8E9J3_9ACTN</name>
<dbReference type="InterPro" id="IPR011877">
    <property type="entry name" value="Ribokinase"/>
</dbReference>
<feature type="binding site" evidence="9">
    <location>
        <position position="279"/>
    </location>
    <ligand>
        <name>K(+)</name>
        <dbReference type="ChEBI" id="CHEBI:29103"/>
    </ligand>
</feature>
<comment type="cofactor">
    <cofactor evidence="9">
        <name>Mg(2+)</name>
        <dbReference type="ChEBI" id="CHEBI:18420"/>
    </cofactor>
    <text evidence="9">Requires a divalent cation, most likely magnesium in vivo, as an electrophilic catalyst to aid phosphoryl group transfer. It is the chelate of the metal and the nucleotide that is the actual substrate.</text>
</comment>
<evidence type="ECO:0000256" key="4">
    <source>
        <dbReference type="ARBA" id="ARBA00022777"/>
    </source>
</evidence>
<dbReference type="UniPathway" id="UPA00916">
    <property type="reaction ID" value="UER00889"/>
</dbReference>
<dbReference type="PANTHER" id="PTHR10584">
    <property type="entry name" value="SUGAR KINASE"/>
    <property type="match status" value="1"/>
</dbReference>
<feature type="binding site" evidence="9">
    <location>
        <position position="184"/>
    </location>
    <ligand>
        <name>ATP</name>
        <dbReference type="ChEBI" id="CHEBI:30616"/>
    </ligand>
</feature>
<comment type="catalytic activity">
    <reaction evidence="9">
        <text>D-ribose + ATP = D-ribose 5-phosphate + ADP + H(+)</text>
        <dbReference type="Rhea" id="RHEA:13697"/>
        <dbReference type="ChEBI" id="CHEBI:15378"/>
        <dbReference type="ChEBI" id="CHEBI:30616"/>
        <dbReference type="ChEBI" id="CHEBI:47013"/>
        <dbReference type="ChEBI" id="CHEBI:78346"/>
        <dbReference type="ChEBI" id="CHEBI:456216"/>
        <dbReference type="EC" id="2.7.1.15"/>
    </reaction>
</comment>
<gene>
    <name evidence="9" type="primary">rbsK</name>
    <name evidence="11" type="ORF">CLV30_103294</name>
</gene>
<keyword evidence="8 9" id="KW-0119">Carbohydrate metabolism</keyword>
<feature type="active site" description="Proton acceptor" evidence="9">
    <location>
        <position position="246"/>
    </location>
</feature>
<evidence type="ECO:0000256" key="5">
    <source>
        <dbReference type="ARBA" id="ARBA00022840"/>
    </source>
</evidence>
<dbReference type="EC" id="2.7.1.15" evidence="9"/>
<organism evidence="11 12">
    <name type="scientific">Haloactinopolyspora alba</name>
    <dbReference type="NCBI Taxonomy" id="648780"/>
    <lineage>
        <taxon>Bacteria</taxon>
        <taxon>Bacillati</taxon>
        <taxon>Actinomycetota</taxon>
        <taxon>Actinomycetes</taxon>
        <taxon>Jiangellales</taxon>
        <taxon>Jiangellaceae</taxon>
        <taxon>Haloactinopolyspora</taxon>
    </lineage>
</organism>
<evidence type="ECO:0000256" key="8">
    <source>
        <dbReference type="ARBA" id="ARBA00023277"/>
    </source>
</evidence>
<comment type="pathway">
    <text evidence="9">Carbohydrate metabolism; D-ribose degradation; D-ribose 5-phosphate from beta-D-ribopyranose: step 2/2.</text>
</comment>
<feature type="binding site" evidence="9">
    <location>
        <position position="240"/>
    </location>
    <ligand>
        <name>K(+)</name>
        <dbReference type="ChEBI" id="CHEBI:29103"/>
    </ligand>
</feature>
<evidence type="ECO:0000256" key="6">
    <source>
        <dbReference type="ARBA" id="ARBA00022842"/>
    </source>
</evidence>
<dbReference type="GO" id="GO:0005829">
    <property type="term" value="C:cytosol"/>
    <property type="evidence" value="ECO:0007669"/>
    <property type="project" value="TreeGrafter"/>
</dbReference>
<comment type="function">
    <text evidence="9">Catalyzes the phosphorylation of ribose at O-5 in a reaction requiring ATP and magnesium. The resulting D-ribose-5-phosphate can then be used either for sythesis of nucleotides, histidine, and tryptophan, or as a component of the pentose phosphate pathway.</text>
</comment>
<keyword evidence="6 9" id="KW-0460">Magnesium</keyword>
<feature type="binding site" evidence="9">
    <location>
        <position position="281"/>
    </location>
    <ligand>
        <name>K(+)</name>
        <dbReference type="ChEBI" id="CHEBI:29103"/>
    </ligand>
</feature>
<feature type="binding site" evidence="9">
    <location>
        <begin position="41"/>
        <end position="45"/>
    </location>
    <ligand>
        <name>substrate</name>
    </ligand>
</feature>
<dbReference type="GO" id="GO:0019303">
    <property type="term" value="P:D-ribose catabolic process"/>
    <property type="evidence" value="ECO:0007669"/>
    <property type="project" value="UniProtKB-UniRule"/>
</dbReference>
<keyword evidence="1 9" id="KW-0808">Transferase</keyword>
<evidence type="ECO:0000256" key="1">
    <source>
        <dbReference type="ARBA" id="ARBA00022679"/>
    </source>
</evidence>